<feature type="active site" description="Proton donor/acceptor" evidence="9">
    <location>
        <position position="55"/>
    </location>
</feature>
<evidence type="ECO:0000256" key="7">
    <source>
        <dbReference type="ARBA" id="ARBA00048496"/>
    </source>
</evidence>
<feature type="binding site" evidence="9">
    <location>
        <position position="49"/>
    </location>
    <ligand>
        <name>Zn(2+)</name>
        <dbReference type="ChEBI" id="CHEBI:29105"/>
        <label>1</label>
    </ligand>
</feature>
<dbReference type="EC" id="3.5.1.9" evidence="9"/>
<comment type="similarity">
    <text evidence="9">Belongs to the Cyclase 1 superfamily. KynB family.</text>
</comment>
<feature type="binding site" evidence="9">
    <location>
        <position position="167"/>
    </location>
    <ligand>
        <name>Zn(2+)</name>
        <dbReference type="ChEBI" id="CHEBI:29105"/>
        <label>2</label>
    </ligand>
</feature>
<protein>
    <recommendedName>
        <fullName evidence="9">Kynurenine formamidase</fullName>
        <shortName evidence="9">KFA</shortName>
        <shortName evidence="9">KFase</shortName>
        <ecNumber evidence="9">3.5.1.9</ecNumber>
    </recommendedName>
    <alternativeName>
        <fullName evidence="9">Arylformamidase</fullName>
    </alternativeName>
    <alternativeName>
        <fullName evidence="9">N-formylkynurenine formamidase</fullName>
        <shortName evidence="9">FKF</shortName>
    </alternativeName>
</protein>
<feature type="binding site" evidence="9">
    <location>
        <position position="155"/>
    </location>
    <ligand>
        <name>Zn(2+)</name>
        <dbReference type="ChEBI" id="CHEBI:29105"/>
        <label>2</label>
    </ligand>
</feature>
<dbReference type="GO" id="GO:0004061">
    <property type="term" value="F:arylformamidase activity"/>
    <property type="evidence" value="ECO:0007669"/>
    <property type="project" value="UniProtKB-UniRule"/>
</dbReference>
<accession>A0A399FCT1</accession>
<evidence type="ECO:0000256" key="8">
    <source>
        <dbReference type="ARBA" id="ARBA00060547"/>
    </source>
</evidence>
<dbReference type="InterPro" id="IPR037175">
    <property type="entry name" value="KFase_sf"/>
</dbReference>
<dbReference type="FunFam" id="3.50.30.50:FF:000001">
    <property type="entry name" value="Kynurenine formamidase"/>
    <property type="match status" value="1"/>
</dbReference>
<feature type="binding site" evidence="9">
    <location>
        <position position="51"/>
    </location>
    <ligand>
        <name>Zn(2+)</name>
        <dbReference type="ChEBI" id="CHEBI:29105"/>
        <label>1</label>
    </ligand>
</feature>
<dbReference type="Pfam" id="PF04199">
    <property type="entry name" value="Cyclase"/>
    <property type="match status" value="1"/>
</dbReference>
<dbReference type="EMBL" id="QWLB01000013">
    <property type="protein sequence ID" value="RIH92832.1"/>
    <property type="molecule type" value="Genomic_DNA"/>
</dbReference>
<evidence type="ECO:0000256" key="9">
    <source>
        <dbReference type="HAMAP-Rule" id="MF_01969"/>
    </source>
</evidence>
<comment type="function">
    <text evidence="1 9">Catalyzes the hydrolysis of N-formyl-L-kynurenine to L-kynurenine, the second step in the kynurenine pathway of tryptophan degradation.</text>
</comment>
<reference evidence="10 11" key="1">
    <citation type="submission" date="2018-08" db="EMBL/GenBank/DDBJ databases">
        <title>Meiothermus granaticius genome AF-68 sequencing project.</title>
        <authorList>
            <person name="Da Costa M.S."/>
            <person name="Albuquerque L."/>
            <person name="Raposo P."/>
            <person name="Froufe H.J.C."/>
            <person name="Barroso C.S."/>
            <person name="Egas C."/>
        </authorList>
    </citation>
    <scope>NUCLEOTIDE SEQUENCE [LARGE SCALE GENOMIC DNA]</scope>
    <source>
        <strain evidence="10 11">AF-68</strain>
    </source>
</reference>
<dbReference type="PANTHER" id="PTHR31118">
    <property type="entry name" value="CYCLASE-LIKE PROTEIN 2"/>
    <property type="match status" value="1"/>
</dbReference>
<proteinExistence type="inferred from homology"/>
<name>A0A399FCT1_9DEIN</name>
<evidence type="ECO:0000256" key="6">
    <source>
        <dbReference type="ARBA" id="ARBA00023079"/>
    </source>
</evidence>
<dbReference type="NCBIfam" id="TIGR03035">
    <property type="entry name" value="trp_arylform"/>
    <property type="match status" value="1"/>
</dbReference>
<dbReference type="AlphaFoldDB" id="A0A399FCT1"/>
<keyword evidence="5 9" id="KW-0862">Zinc</keyword>
<dbReference type="SUPFAM" id="SSF102198">
    <property type="entry name" value="Putative cyclase"/>
    <property type="match status" value="1"/>
</dbReference>
<dbReference type="GO" id="GO:0004328">
    <property type="term" value="F:formamidase activity"/>
    <property type="evidence" value="ECO:0007669"/>
    <property type="project" value="InterPro"/>
</dbReference>
<dbReference type="Gene3D" id="3.50.30.50">
    <property type="entry name" value="Putative cyclase"/>
    <property type="match status" value="1"/>
</dbReference>
<dbReference type="OrthoDB" id="9796085at2"/>
<dbReference type="HAMAP" id="MF_01969">
    <property type="entry name" value="KynB"/>
    <property type="match status" value="1"/>
</dbReference>
<dbReference type="Proteomes" id="UP000266178">
    <property type="component" value="Unassembled WGS sequence"/>
</dbReference>
<sequence>MIDLTRSIGPGYPVWPGDTPYHLEFTWSMAEGSSVNVGKITTTTHLGTHLDAPYHYDAGGGRLESVPLTALIGPCQVVEARGKQVLEEDFIQSLGHLPERVLFYSGQPNRWERFPQQFMHVAPAAVQALAKKGVRLFGTDAPSVDPLDSKDLPGHKAFARAGIYILEGLALEGVPPGAYELIALPLRLEGADASPVRALLR</sequence>
<keyword evidence="11" id="KW-1185">Reference proteome</keyword>
<feature type="binding site" evidence="9">
    <location>
        <position position="15"/>
    </location>
    <ligand>
        <name>substrate</name>
    </ligand>
</feature>
<evidence type="ECO:0000256" key="1">
    <source>
        <dbReference type="ARBA" id="ARBA00002204"/>
    </source>
</evidence>
<feature type="binding site" evidence="9">
    <location>
        <position position="51"/>
    </location>
    <ligand>
        <name>Zn(2+)</name>
        <dbReference type="ChEBI" id="CHEBI:29105"/>
        <label>2</label>
    </ligand>
</feature>
<dbReference type="InterPro" id="IPR007325">
    <property type="entry name" value="KFase/CYL"/>
</dbReference>
<keyword evidence="3 9" id="KW-0479">Metal-binding</keyword>
<organism evidence="10 11">
    <name type="scientific">Meiothermus granaticius NBRC 107808</name>
    <dbReference type="NCBI Taxonomy" id="1227551"/>
    <lineage>
        <taxon>Bacteria</taxon>
        <taxon>Thermotogati</taxon>
        <taxon>Deinococcota</taxon>
        <taxon>Deinococci</taxon>
        <taxon>Thermales</taxon>
        <taxon>Thermaceae</taxon>
        <taxon>Meiothermus</taxon>
    </lineage>
</organism>
<comment type="cofactor">
    <cofactor evidence="9">
        <name>Zn(2+)</name>
        <dbReference type="ChEBI" id="CHEBI:29105"/>
    </cofactor>
    <text evidence="9">Binds 2 zinc ions per subunit.</text>
</comment>
<evidence type="ECO:0000256" key="5">
    <source>
        <dbReference type="ARBA" id="ARBA00022833"/>
    </source>
</evidence>
<evidence type="ECO:0000256" key="3">
    <source>
        <dbReference type="ARBA" id="ARBA00022723"/>
    </source>
</evidence>
<evidence type="ECO:0000256" key="2">
    <source>
        <dbReference type="ARBA" id="ARBA00011738"/>
    </source>
</evidence>
<gene>
    <name evidence="10" type="primary">kynB_1</name>
    <name evidence="9" type="synonym">kynB</name>
    <name evidence="10" type="ORF">Mgrana_01240</name>
</gene>
<feature type="binding site" evidence="9">
    <location>
        <position position="45"/>
    </location>
    <ligand>
        <name>Zn(2+)</name>
        <dbReference type="ChEBI" id="CHEBI:29105"/>
        <label>1</label>
    </ligand>
</feature>
<dbReference type="GO" id="GO:0019441">
    <property type="term" value="P:L-tryptophan catabolic process to kynurenine"/>
    <property type="evidence" value="ECO:0007669"/>
    <property type="project" value="UniProtKB-UniRule"/>
</dbReference>
<evidence type="ECO:0000313" key="11">
    <source>
        <dbReference type="Proteomes" id="UP000266178"/>
    </source>
</evidence>
<dbReference type="PANTHER" id="PTHR31118:SF32">
    <property type="entry name" value="KYNURENINE FORMAMIDASE"/>
    <property type="match status" value="1"/>
</dbReference>
<dbReference type="UniPathway" id="UPA00333">
    <property type="reaction ID" value="UER00454"/>
</dbReference>
<comment type="caution">
    <text evidence="10">The sequence shown here is derived from an EMBL/GenBank/DDBJ whole genome shotgun (WGS) entry which is preliminary data.</text>
</comment>
<comment type="pathway">
    <text evidence="8 9">Amino-acid degradation; L-tryptophan degradation via kynurenine pathway; L-kynurenine from L-tryptophan: step 2/2.</text>
</comment>
<dbReference type="RefSeq" id="WP_119356744.1">
    <property type="nucleotide sequence ID" value="NZ_BJXM01000001.1"/>
</dbReference>
<keyword evidence="6 9" id="KW-0823">Tryptophan catabolism</keyword>
<comment type="subunit">
    <text evidence="2 9">Homodimer.</text>
</comment>
<evidence type="ECO:0000256" key="4">
    <source>
        <dbReference type="ARBA" id="ARBA00022801"/>
    </source>
</evidence>
<keyword evidence="4 9" id="KW-0378">Hydrolase</keyword>
<dbReference type="InterPro" id="IPR017484">
    <property type="entry name" value="Kynurenine_formamidase_bac"/>
</dbReference>
<evidence type="ECO:0000313" key="10">
    <source>
        <dbReference type="EMBL" id="RIH92832.1"/>
    </source>
</evidence>
<comment type="catalytic activity">
    <reaction evidence="7 9">
        <text>N-formyl-L-kynurenine + H2O = L-kynurenine + formate + H(+)</text>
        <dbReference type="Rhea" id="RHEA:13009"/>
        <dbReference type="ChEBI" id="CHEBI:15377"/>
        <dbReference type="ChEBI" id="CHEBI:15378"/>
        <dbReference type="ChEBI" id="CHEBI:15740"/>
        <dbReference type="ChEBI" id="CHEBI:57959"/>
        <dbReference type="ChEBI" id="CHEBI:58629"/>
        <dbReference type="EC" id="3.5.1.9"/>
    </reaction>
</comment>
<feature type="binding site" evidence="9">
    <location>
        <position position="167"/>
    </location>
    <ligand>
        <name>Zn(2+)</name>
        <dbReference type="ChEBI" id="CHEBI:29105"/>
        <label>1</label>
    </ligand>
</feature>
<dbReference type="GO" id="GO:0008270">
    <property type="term" value="F:zinc ion binding"/>
    <property type="evidence" value="ECO:0007669"/>
    <property type="project" value="UniProtKB-UniRule"/>
</dbReference>